<dbReference type="PANTHER" id="PTHR30146:SF150">
    <property type="entry name" value="ARABINOSE METABOLISM TRANSCRIPTIONAL REPRESSOR"/>
    <property type="match status" value="1"/>
</dbReference>
<dbReference type="Gene3D" id="3.40.50.2300">
    <property type="match status" value="2"/>
</dbReference>
<reference evidence="6" key="3">
    <citation type="submission" date="2020-02" db="EMBL/GenBank/DDBJ databases">
        <authorList>
            <person name="Littmann E."/>
            <person name="Sorbara M."/>
        </authorList>
    </citation>
    <scope>NUCLEOTIDE SEQUENCE</scope>
    <source>
        <strain evidence="6">MSK.14.54</strain>
    </source>
</reference>
<dbReference type="GO" id="GO:0000976">
    <property type="term" value="F:transcription cis-regulatory region binding"/>
    <property type="evidence" value="ECO:0007669"/>
    <property type="project" value="TreeGrafter"/>
</dbReference>
<dbReference type="AlphaFoldDB" id="A0A174M4G6"/>
<dbReference type="Pfam" id="PF13377">
    <property type="entry name" value="Peripla_BP_3"/>
    <property type="match status" value="1"/>
</dbReference>
<organism evidence="5 7">
    <name type="scientific">Fusicatenibacter saccharivorans</name>
    <dbReference type="NCBI Taxonomy" id="1150298"/>
    <lineage>
        <taxon>Bacteria</taxon>
        <taxon>Bacillati</taxon>
        <taxon>Bacillota</taxon>
        <taxon>Clostridia</taxon>
        <taxon>Lachnospirales</taxon>
        <taxon>Lachnospiraceae</taxon>
        <taxon>Fusicatenibacter</taxon>
    </lineage>
</organism>
<proteinExistence type="predicted"/>
<dbReference type="CDD" id="cd07377">
    <property type="entry name" value="WHTH_GntR"/>
    <property type="match status" value="1"/>
</dbReference>
<dbReference type="PROSITE" id="PS50949">
    <property type="entry name" value="HTH_GNTR"/>
    <property type="match status" value="1"/>
</dbReference>
<dbReference type="Gene3D" id="1.10.10.10">
    <property type="entry name" value="Winged helix-like DNA-binding domain superfamily/Winged helix DNA-binding domain"/>
    <property type="match status" value="1"/>
</dbReference>
<evidence type="ECO:0000313" key="7">
    <source>
        <dbReference type="Proteomes" id="UP000095709"/>
    </source>
</evidence>
<dbReference type="CDD" id="cd01541">
    <property type="entry name" value="PBP1_AraR"/>
    <property type="match status" value="1"/>
</dbReference>
<dbReference type="EMBL" id="CZAL01000008">
    <property type="protein sequence ID" value="CUP30071.1"/>
    <property type="molecule type" value="Genomic_DNA"/>
</dbReference>
<evidence type="ECO:0000256" key="2">
    <source>
        <dbReference type="ARBA" id="ARBA00023125"/>
    </source>
</evidence>
<dbReference type="GO" id="GO:0003700">
    <property type="term" value="F:DNA-binding transcription factor activity"/>
    <property type="evidence" value="ECO:0007669"/>
    <property type="project" value="InterPro"/>
</dbReference>
<keyword evidence="8" id="KW-1185">Reference proteome</keyword>
<dbReference type="SMART" id="SM00345">
    <property type="entry name" value="HTH_GNTR"/>
    <property type="match status" value="1"/>
</dbReference>
<keyword evidence="1" id="KW-0805">Transcription regulation</keyword>
<dbReference type="SUPFAM" id="SSF53822">
    <property type="entry name" value="Periplasmic binding protein-like I"/>
    <property type="match status" value="1"/>
</dbReference>
<dbReference type="PRINTS" id="PR00035">
    <property type="entry name" value="HTHGNTR"/>
</dbReference>
<dbReference type="InterPro" id="IPR036390">
    <property type="entry name" value="WH_DNA-bd_sf"/>
</dbReference>
<dbReference type="InterPro" id="IPR036388">
    <property type="entry name" value="WH-like_DNA-bd_sf"/>
</dbReference>
<dbReference type="InterPro" id="IPR033532">
    <property type="entry name" value="AraR_ligand_bind_dom"/>
</dbReference>
<protein>
    <submittedName>
        <fullName evidence="5">Arabinose metabolism transcriptional repressor</fullName>
    </submittedName>
    <submittedName>
        <fullName evidence="6">GntR family transcriptional regulator</fullName>
    </submittedName>
</protein>
<evidence type="ECO:0000256" key="1">
    <source>
        <dbReference type="ARBA" id="ARBA00023015"/>
    </source>
</evidence>
<evidence type="ECO:0000256" key="3">
    <source>
        <dbReference type="ARBA" id="ARBA00023163"/>
    </source>
</evidence>
<dbReference type="Pfam" id="PF00392">
    <property type="entry name" value="GntR"/>
    <property type="match status" value="1"/>
</dbReference>
<sequence length="372" mass="41870">MEPTTGKAKYYTLMEALKEQILSGTIKPGQKLPSENELTREYALSRHTVRKALALLENEGYITARHGKGTFCSERVIQRHNSKNIAVTTTYLSDYIFPRLIQGMDRVLSENGYSIILKNTCNSRSKEEKVLKELLDKPIDGLIIEPSKSQILCRHINLYEMLDKYQIPYVFIQGCYPQMADKPCILMDDCKGGYLLTRHLLETGRRNIIGIFKADDSQGAQRHKGYVQALQESGILYDPENVIWFHTEDRKTKPSLMLSMLLDSKKSVDAAVCYNDQIALAVISMLEEKGISVPEDIAVTGYDNSLIGQSSPIGITTIAHPQEKLGEMAAELILEKIRKVPEEESSVKRLISPELIVRESTAGKNLSTETKK</sequence>
<dbReference type="Proteomes" id="UP000095709">
    <property type="component" value="Unassembled WGS sequence"/>
</dbReference>
<reference evidence="6 8" key="2">
    <citation type="journal article" date="2020" name="Cell Host Microbe">
        <title>Functional and Genomic Variation between Human-Derived Isolates of Lachnospiraceae Reveals Inter- and Intra-Species Diversity.</title>
        <authorList>
            <person name="Sorbara M.T."/>
            <person name="Littmann E.R."/>
            <person name="Fontana E."/>
            <person name="Moody T.U."/>
            <person name="Kohout C.E."/>
            <person name="Gjonbalaj M."/>
            <person name="Eaton V."/>
            <person name="Seok R."/>
            <person name="Leiner I.M."/>
            <person name="Pamer E.G."/>
        </authorList>
    </citation>
    <scope>NUCLEOTIDE SEQUENCE [LARGE SCALE GENOMIC DNA]</scope>
    <source>
        <strain evidence="6 8">MSK.14.54</strain>
    </source>
</reference>
<feature type="domain" description="HTH gntR-type" evidence="4">
    <location>
        <begin position="7"/>
        <end position="75"/>
    </location>
</feature>
<dbReference type="RefSeq" id="WP_022461488.1">
    <property type="nucleotide sequence ID" value="NZ_CZAL01000008.1"/>
</dbReference>
<dbReference type="InterPro" id="IPR046335">
    <property type="entry name" value="LacI/GalR-like_sensor"/>
</dbReference>
<dbReference type="PANTHER" id="PTHR30146">
    <property type="entry name" value="LACI-RELATED TRANSCRIPTIONAL REPRESSOR"/>
    <property type="match status" value="1"/>
</dbReference>
<dbReference type="InterPro" id="IPR028082">
    <property type="entry name" value="Peripla_BP_I"/>
</dbReference>
<evidence type="ECO:0000259" key="4">
    <source>
        <dbReference type="PROSITE" id="PS50949"/>
    </source>
</evidence>
<keyword evidence="3" id="KW-0804">Transcription</keyword>
<dbReference type="InterPro" id="IPR000524">
    <property type="entry name" value="Tscrpt_reg_HTH_GntR"/>
</dbReference>
<dbReference type="OrthoDB" id="9813468at2"/>
<keyword evidence="2" id="KW-0238">DNA-binding</keyword>
<dbReference type="Proteomes" id="UP000768180">
    <property type="component" value="Unassembled WGS sequence"/>
</dbReference>
<name>A0A174M4G6_9FIRM</name>
<evidence type="ECO:0000313" key="5">
    <source>
        <dbReference type="EMBL" id="CUP30071.1"/>
    </source>
</evidence>
<evidence type="ECO:0000313" key="6">
    <source>
        <dbReference type="EMBL" id="NSE14890.1"/>
    </source>
</evidence>
<reference evidence="5 7" key="1">
    <citation type="submission" date="2015-09" db="EMBL/GenBank/DDBJ databases">
        <authorList>
            <consortium name="Pathogen Informatics"/>
        </authorList>
    </citation>
    <scope>NUCLEOTIDE SEQUENCE [LARGE SCALE GENOMIC DNA]</scope>
    <source>
        <strain evidence="5 7">2789STDY5834885</strain>
    </source>
</reference>
<gene>
    <name evidence="5" type="primary">araR_1</name>
    <name evidence="5" type="ORF">ERS852498_01676</name>
    <name evidence="6" type="ORF">G5B05_00285</name>
</gene>
<accession>A0A174M4G6</accession>
<dbReference type="SUPFAM" id="SSF46785">
    <property type="entry name" value="Winged helix' DNA-binding domain"/>
    <property type="match status" value="1"/>
</dbReference>
<dbReference type="EMBL" id="JAAITQ010000001">
    <property type="protein sequence ID" value="NSE14890.1"/>
    <property type="molecule type" value="Genomic_DNA"/>
</dbReference>
<evidence type="ECO:0000313" key="8">
    <source>
        <dbReference type="Proteomes" id="UP000768180"/>
    </source>
</evidence>